<name>A0ACC0PRB6_RHOML</name>
<evidence type="ECO:0000313" key="2">
    <source>
        <dbReference type="Proteomes" id="UP001062846"/>
    </source>
</evidence>
<organism evidence="1 2">
    <name type="scientific">Rhododendron molle</name>
    <name type="common">Chinese azalea</name>
    <name type="synonym">Azalea mollis</name>
    <dbReference type="NCBI Taxonomy" id="49168"/>
    <lineage>
        <taxon>Eukaryota</taxon>
        <taxon>Viridiplantae</taxon>
        <taxon>Streptophyta</taxon>
        <taxon>Embryophyta</taxon>
        <taxon>Tracheophyta</taxon>
        <taxon>Spermatophyta</taxon>
        <taxon>Magnoliopsida</taxon>
        <taxon>eudicotyledons</taxon>
        <taxon>Gunneridae</taxon>
        <taxon>Pentapetalae</taxon>
        <taxon>asterids</taxon>
        <taxon>Ericales</taxon>
        <taxon>Ericaceae</taxon>
        <taxon>Ericoideae</taxon>
        <taxon>Rhodoreae</taxon>
        <taxon>Rhododendron</taxon>
    </lineage>
</organism>
<comment type="caution">
    <text evidence="1">The sequence shown here is derived from an EMBL/GenBank/DDBJ whole genome shotgun (WGS) entry which is preliminary data.</text>
</comment>
<protein>
    <submittedName>
        <fullName evidence="1">Uncharacterized protein</fullName>
    </submittedName>
</protein>
<evidence type="ECO:0000313" key="1">
    <source>
        <dbReference type="EMBL" id="KAI8567572.1"/>
    </source>
</evidence>
<dbReference type="EMBL" id="CM046389">
    <property type="protein sequence ID" value="KAI8567572.1"/>
    <property type="molecule type" value="Genomic_DNA"/>
</dbReference>
<gene>
    <name evidence="1" type="ORF">RHMOL_Rhmol02G0132400</name>
</gene>
<proteinExistence type="predicted"/>
<accession>A0ACC0PRB6</accession>
<keyword evidence="2" id="KW-1185">Reference proteome</keyword>
<dbReference type="Proteomes" id="UP001062846">
    <property type="component" value="Chromosome 2"/>
</dbReference>
<sequence>MRKLHFGQRREDGGDGFEINGGGRWWRWSSGLSRSGGGRRRWGLDKGPPPLSVPEEAVVVAVVGVLVIRFGSAGVRSTFIELRSCQKKVVTQVMEVRVKLMDHPSPAEHIELPVTQVTELKGLGWW</sequence>
<reference evidence="1" key="1">
    <citation type="submission" date="2022-02" db="EMBL/GenBank/DDBJ databases">
        <title>Plant Genome Project.</title>
        <authorList>
            <person name="Zhang R.-G."/>
        </authorList>
    </citation>
    <scope>NUCLEOTIDE SEQUENCE</scope>
    <source>
        <strain evidence="1">AT1</strain>
    </source>
</reference>